<dbReference type="EMBL" id="LT629711">
    <property type="protein sequence ID" value="SDP58100.1"/>
    <property type="molecule type" value="Genomic_DNA"/>
</dbReference>
<dbReference type="STRING" id="443156.SAMN04489867_3002"/>
<keyword evidence="4" id="KW-1185">Reference proteome</keyword>
<feature type="transmembrane region" description="Helical" evidence="2">
    <location>
        <begin position="175"/>
        <end position="200"/>
    </location>
</feature>
<accession>A0A1H0TWH5</accession>
<dbReference type="AlphaFoldDB" id="A0A1H0TWH5"/>
<evidence type="ECO:0000313" key="4">
    <source>
        <dbReference type="Proteomes" id="UP000199077"/>
    </source>
</evidence>
<proteinExistence type="predicted"/>
<evidence type="ECO:0000256" key="2">
    <source>
        <dbReference type="SAM" id="Phobius"/>
    </source>
</evidence>
<dbReference type="InterPro" id="IPR046491">
    <property type="entry name" value="DUF6584"/>
</dbReference>
<keyword evidence="2" id="KW-0812">Transmembrane</keyword>
<evidence type="ECO:0000256" key="1">
    <source>
        <dbReference type="SAM" id="MobiDB-lite"/>
    </source>
</evidence>
<gene>
    <name evidence="3" type="ORF">SAMN04489867_3002</name>
</gene>
<feature type="region of interest" description="Disordered" evidence="1">
    <location>
        <begin position="143"/>
        <end position="166"/>
    </location>
</feature>
<keyword evidence="2" id="KW-0472">Membrane</keyword>
<dbReference type="Proteomes" id="UP000199077">
    <property type="component" value="Chromosome I"/>
</dbReference>
<dbReference type="Pfam" id="PF20225">
    <property type="entry name" value="DUF6584"/>
    <property type="match status" value="1"/>
</dbReference>
<reference evidence="4" key="1">
    <citation type="submission" date="2016-10" db="EMBL/GenBank/DDBJ databases">
        <authorList>
            <person name="Varghese N."/>
            <person name="Submissions S."/>
        </authorList>
    </citation>
    <scope>NUCLEOTIDE SEQUENCE [LARGE SCALE GENOMIC DNA]</scope>
    <source>
        <strain evidence="4">DSM 22329</strain>
    </source>
</reference>
<name>A0A1H0TWH5_9MICO</name>
<organism evidence="3 4">
    <name type="scientific">Pedococcus dokdonensis</name>
    <dbReference type="NCBI Taxonomy" id="443156"/>
    <lineage>
        <taxon>Bacteria</taxon>
        <taxon>Bacillati</taxon>
        <taxon>Actinomycetota</taxon>
        <taxon>Actinomycetes</taxon>
        <taxon>Micrococcales</taxon>
        <taxon>Intrasporangiaceae</taxon>
        <taxon>Pedococcus</taxon>
    </lineage>
</organism>
<evidence type="ECO:0000313" key="3">
    <source>
        <dbReference type="EMBL" id="SDP58100.1"/>
    </source>
</evidence>
<protein>
    <submittedName>
        <fullName evidence="3">Uncharacterized protein</fullName>
    </submittedName>
</protein>
<keyword evidence="2" id="KW-1133">Transmembrane helix</keyword>
<sequence length="202" mass="21179">MQALCGIPHQTGHPGILLRVSEEPPEQPVDASSGAVTRARADLAAGREWKARERLVGHLAQEYDAEALELLGEVHHAMRDLPAAGAAWFGTARRGKDVDEAVDAWRERYGDHFAQMWSSLPRSVRELEGNKRVDALRRRAEQVGARGAAGAPGTGSGSSASGDDSGDGGTDAATIIALALGVLFVACAVVGLVTVLGWLVPG</sequence>